<keyword evidence="3" id="KW-1185">Reference proteome</keyword>
<name>C0CNX7_BLAHS</name>
<dbReference type="PROSITE" id="PS51746">
    <property type="entry name" value="PPM_2"/>
    <property type="match status" value="1"/>
</dbReference>
<dbReference type="PANTHER" id="PTHR13832">
    <property type="entry name" value="PROTEIN PHOSPHATASE 2C"/>
    <property type="match status" value="1"/>
</dbReference>
<dbReference type="InterPro" id="IPR036457">
    <property type="entry name" value="PPM-type-like_dom_sf"/>
</dbReference>
<sequence length="247" mass="27030">MNLYSVTDVGRKRKINQDYVYVSDKPVGNLPNLFVVADGMGGHNAGDFASSFAVRVVVESVEGDVDYNPIKVIRHAIETANDELLRQAEKSSSMAGMGTTMVAATIVGSYAYVANVGDSRLYVMDSQLHQVTKDHSLVQEMVRLGELREEEARNHPDKNIITRALGAKKGVNIDFFDLKLEPGSQILMCSDGLSNMLTDQEMEEVLSSSESLQKKGEKLIDLANENGGKDNIAVVLIEPFTSEVKVC</sequence>
<dbReference type="CDD" id="cd00143">
    <property type="entry name" value="PP2Cc"/>
    <property type="match status" value="1"/>
</dbReference>
<dbReference type="GeneID" id="86822824"/>
<reference evidence="2 3" key="2">
    <citation type="submission" date="2009-02" db="EMBL/GenBank/DDBJ databases">
        <title>Draft genome sequence of Blautia hydrogenotrophica DSM 10507 (Ruminococcus hydrogenotrophicus DSM 10507).</title>
        <authorList>
            <person name="Sudarsanam P."/>
            <person name="Ley R."/>
            <person name="Guruge J."/>
            <person name="Turnbaugh P.J."/>
            <person name="Mahowald M."/>
            <person name="Liep D."/>
            <person name="Gordon J."/>
        </authorList>
    </citation>
    <scope>NUCLEOTIDE SEQUENCE [LARGE SCALE GENOMIC DNA]</scope>
    <source>
        <strain evidence="3">DSM 10507 / JCM 14656 / S5a33</strain>
    </source>
</reference>
<evidence type="ECO:0000259" key="1">
    <source>
        <dbReference type="PROSITE" id="PS51746"/>
    </source>
</evidence>
<dbReference type="RefSeq" id="WP_005950053.1">
    <property type="nucleotide sequence ID" value="NZ_CP136423.1"/>
</dbReference>
<dbReference type="HOGENOM" id="CLU_034545_4_1_9"/>
<dbReference type="Proteomes" id="UP000003100">
    <property type="component" value="Unassembled WGS sequence"/>
</dbReference>
<protein>
    <recommendedName>
        <fullName evidence="1">PPM-type phosphatase domain-containing protein</fullName>
    </recommendedName>
</protein>
<dbReference type="SUPFAM" id="SSF81606">
    <property type="entry name" value="PP2C-like"/>
    <property type="match status" value="1"/>
</dbReference>
<evidence type="ECO:0000313" key="2">
    <source>
        <dbReference type="EMBL" id="EEG48534.1"/>
    </source>
</evidence>
<dbReference type="Gene3D" id="3.60.40.10">
    <property type="entry name" value="PPM-type phosphatase domain"/>
    <property type="match status" value="1"/>
</dbReference>
<dbReference type="AlphaFoldDB" id="C0CNX7"/>
<dbReference type="PANTHER" id="PTHR13832:SF860">
    <property type="entry name" value="PROTEIN PHOSPHATASE PHPP"/>
    <property type="match status" value="1"/>
</dbReference>
<dbReference type="eggNOG" id="COG0631">
    <property type="taxonomic scope" value="Bacteria"/>
</dbReference>
<dbReference type="Pfam" id="PF13672">
    <property type="entry name" value="PP2C_2"/>
    <property type="match status" value="1"/>
</dbReference>
<dbReference type="SMART" id="SM00331">
    <property type="entry name" value="PP2C_SIG"/>
    <property type="match status" value="1"/>
</dbReference>
<accession>C0CNX7</accession>
<dbReference type="SMART" id="SM00332">
    <property type="entry name" value="PP2Cc"/>
    <property type="match status" value="1"/>
</dbReference>
<dbReference type="InterPro" id="IPR001932">
    <property type="entry name" value="PPM-type_phosphatase-like_dom"/>
</dbReference>
<dbReference type="GO" id="GO:0004722">
    <property type="term" value="F:protein serine/threonine phosphatase activity"/>
    <property type="evidence" value="ECO:0007669"/>
    <property type="project" value="InterPro"/>
</dbReference>
<proteinExistence type="predicted"/>
<organism evidence="2 3">
    <name type="scientific">Blautia hydrogenotrophica (strain DSM 10507 / JCM 14656 / S5a33)</name>
    <name type="common">Ruminococcus hydrogenotrophicus</name>
    <dbReference type="NCBI Taxonomy" id="476272"/>
    <lineage>
        <taxon>Bacteria</taxon>
        <taxon>Bacillati</taxon>
        <taxon>Bacillota</taxon>
        <taxon>Clostridia</taxon>
        <taxon>Lachnospirales</taxon>
        <taxon>Lachnospiraceae</taxon>
        <taxon>Blautia</taxon>
    </lineage>
</organism>
<dbReference type="NCBIfam" id="NF033484">
    <property type="entry name" value="Stp1_PP2C_phos"/>
    <property type="match status" value="1"/>
</dbReference>
<reference evidence="2 3" key="1">
    <citation type="submission" date="2009-01" db="EMBL/GenBank/DDBJ databases">
        <authorList>
            <person name="Fulton L."/>
            <person name="Clifton S."/>
            <person name="Fulton B."/>
            <person name="Xu J."/>
            <person name="Minx P."/>
            <person name="Pepin K.H."/>
            <person name="Johnson M."/>
            <person name="Bhonagiri V."/>
            <person name="Nash W.E."/>
            <person name="Mardis E.R."/>
            <person name="Wilson R.K."/>
        </authorList>
    </citation>
    <scope>NUCLEOTIDE SEQUENCE [LARGE SCALE GENOMIC DNA]</scope>
    <source>
        <strain evidence="3">DSM 10507 / JCM 14656 / S5a33</strain>
    </source>
</reference>
<dbReference type="InterPro" id="IPR015655">
    <property type="entry name" value="PP2C"/>
</dbReference>
<dbReference type="EMBL" id="ACBZ01000140">
    <property type="protein sequence ID" value="EEG48534.1"/>
    <property type="molecule type" value="Genomic_DNA"/>
</dbReference>
<evidence type="ECO:0000313" key="3">
    <source>
        <dbReference type="Proteomes" id="UP000003100"/>
    </source>
</evidence>
<feature type="domain" description="PPM-type phosphatase" evidence="1">
    <location>
        <begin position="3"/>
        <end position="239"/>
    </location>
</feature>
<gene>
    <name evidence="2" type="ORF">RUMHYD_02578</name>
</gene>
<dbReference type="PATRIC" id="fig|476272.21.peg.706"/>
<comment type="caution">
    <text evidence="2">The sequence shown here is derived from an EMBL/GenBank/DDBJ whole genome shotgun (WGS) entry which is preliminary data.</text>
</comment>